<dbReference type="SMART" id="SM00249">
    <property type="entry name" value="PHD"/>
    <property type="match status" value="1"/>
</dbReference>
<keyword evidence="3 6" id="KW-0863">Zinc-finger</keyword>
<keyword evidence="4" id="KW-0862">Zinc</keyword>
<keyword evidence="2" id="KW-0479">Metal-binding</keyword>
<dbReference type="PANTHER" id="PTHR12628">
    <property type="entry name" value="POLYCOMB-LIKE TRANSCRIPTION FACTOR"/>
    <property type="match status" value="1"/>
</dbReference>
<dbReference type="Proteomes" id="UP000002058">
    <property type="component" value="Unassembled WGS sequence"/>
</dbReference>
<evidence type="ECO:0000313" key="10">
    <source>
        <dbReference type="Proteomes" id="UP000002058"/>
    </source>
</evidence>
<dbReference type="HOGENOM" id="CLU_025799_1_0_1"/>
<evidence type="ECO:0000256" key="4">
    <source>
        <dbReference type="ARBA" id="ARBA00022833"/>
    </source>
</evidence>
<dbReference type="PROSITE" id="PS50016">
    <property type="entry name" value="ZF_PHD_2"/>
    <property type="match status" value="1"/>
</dbReference>
<dbReference type="EMBL" id="CH476619">
    <property type="protein sequence ID" value="EEP82455.1"/>
    <property type="molecule type" value="Genomic_DNA"/>
</dbReference>
<feature type="compositionally biased region" description="Polar residues" evidence="7">
    <location>
        <begin position="321"/>
        <end position="336"/>
    </location>
</feature>
<keyword evidence="10" id="KW-1185">Reference proteome</keyword>
<dbReference type="OrthoDB" id="5863171at2759"/>
<dbReference type="InterPro" id="IPR019787">
    <property type="entry name" value="Znf_PHD-finger"/>
</dbReference>
<dbReference type="InParanoid" id="C4JYR9"/>
<evidence type="ECO:0000313" key="9">
    <source>
        <dbReference type="EMBL" id="EEP82455.1"/>
    </source>
</evidence>
<dbReference type="PROSITE" id="PS01359">
    <property type="entry name" value="ZF_PHD_1"/>
    <property type="match status" value="1"/>
</dbReference>
<evidence type="ECO:0000259" key="8">
    <source>
        <dbReference type="PROSITE" id="PS50016"/>
    </source>
</evidence>
<dbReference type="GO" id="GO:0003677">
    <property type="term" value="F:DNA binding"/>
    <property type="evidence" value="ECO:0007669"/>
    <property type="project" value="TreeGrafter"/>
</dbReference>
<sequence length="406" mass="42958">MPRASAKPGATGFKKIAPLPSTTGAGTKGNAAPDLQSSKTPKQVKKTAQKRNKKRKAGIYDDDEESIIKAGGSDSDGSDEFTTVTTQTKSGRQIHRPTVFAPQPDPAPISAAGTAVSPVGGPEGGSPRKKRRIRRVKEANITCEHCQRGHSPAGNQIVLCDDCNGAWHQFCHDPPVEAETVSEKESQWFCSDCRPLKAPPSVASVPGVSNVETVTATVYDSNFLHSQNLVGGSNFTAEERLGYLSRLSHAALVGLLARISGENPELPIFPANLKELRTSTFIAPFPTKPSSAATNATSQDTTLSTSLPQVAGAISPPPAKVQTQHPPATTIASSDPTPAAAPIDEYASDEEFIPEHRLYPKPGNGFRLPPDSVDLDILLEDPNCRTFSHALHGPAEMRAEAAVGVA</sequence>
<keyword evidence="5" id="KW-0539">Nucleus</keyword>
<dbReference type="GO" id="GO:0008270">
    <property type="term" value="F:zinc ion binding"/>
    <property type="evidence" value="ECO:0007669"/>
    <property type="project" value="UniProtKB-KW"/>
</dbReference>
<dbReference type="Pfam" id="PF00628">
    <property type="entry name" value="PHD"/>
    <property type="match status" value="1"/>
</dbReference>
<accession>C4JYR9</accession>
<evidence type="ECO:0000256" key="6">
    <source>
        <dbReference type="PROSITE-ProRule" id="PRU00146"/>
    </source>
</evidence>
<feature type="compositionally biased region" description="Basic residues" evidence="7">
    <location>
        <begin position="42"/>
        <end position="57"/>
    </location>
</feature>
<evidence type="ECO:0000256" key="1">
    <source>
        <dbReference type="ARBA" id="ARBA00004123"/>
    </source>
</evidence>
<protein>
    <recommendedName>
        <fullName evidence="8">PHD-type domain-containing protein</fullName>
    </recommendedName>
</protein>
<feature type="compositionally biased region" description="Polar residues" evidence="7">
    <location>
        <begin position="80"/>
        <end position="91"/>
    </location>
</feature>
<dbReference type="VEuPathDB" id="FungiDB:UREG_07320"/>
<dbReference type="CDD" id="cd15502">
    <property type="entry name" value="PHD_Phf1p_Phf2p_like"/>
    <property type="match status" value="1"/>
</dbReference>
<proteinExistence type="predicted"/>
<feature type="domain" description="PHD-type" evidence="8">
    <location>
        <begin position="140"/>
        <end position="196"/>
    </location>
</feature>
<evidence type="ECO:0000256" key="2">
    <source>
        <dbReference type="ARBA" id="ARBA00022723"/>
    </source>
</evidence>
<dbReference type="InterPro" id="IPR011011">
    <property type="entry name" value="Znf_FYVE_PHD"/>
</dbReference>
<dbReference type="STRING" id="336963.C4JYR9"/>
<dbReference type="GO" id="GO:0003682">
    <property type="term" value="F:chromatin binding"/>
    <property type="evidence" value="ECO:0007669"/>
    <property type="project" value="TreeGrafter"/>
</dbReference>
<organism evidence="9 10">
    <name type="scientific">Uncinocarpus reesii (strain UAMH 1704)</name>
    <dbReference type="NCBI Taxonomy" id="336963"/>
    <lineage>
        <taxon>Eukaryota</taxon>
        <taxon>Fungi</taxon>
        <taxon>Dikarya</taxon>
        <taxon>Ascomycota</taxon>
        <taxon>Pezizomycotina</taxon>
        <taxon>Eurotiomycetes</taxon>
        <taxon>Eurotiomycetidae</taxon>
        <taxon>Onygenales</taxon>
        <taxon>Onygenaceae</taxon>
        <taxon>Uncinocarpus</taxon>
    </lineage>
</organism>
<dbReference type="Gene3D" id="3.30.40.10">
    <property type="entry name" value="Zinc/RING finger domain, C3HC4 (zinc finger)"/>
    <property type="match status" value="1"/>
</dbReference>
<dbReference type="InterPro" id="IPR001965">
    <property type="entry name" value="Znf_PHD"/>
</dbReference>
<evidence type="ECO:0000256" key="5">
    <source>
        <dbReference type="ARBA" id="ARBA00023242"/>
    </source>
</evidence>
<dbReference type="OMA" id="FCHDPPI"/>
<dbReference type="PANTHER" id="PTHR12628:SF10">
    <property type="entry name" value="HOMEOBOX DOMAIN-CONTAINING PROTEIN"/>
    <property type="match status" value="1"/>
</dbReference>
<dbReference type="InterPro" id="IPR013083">
    <property type="entry name" value="Znf_RING/FYVE/PHD"/>
</dbReference>
<dbReference type="RefSeq" id="XP_002582547.1">
    <property type="nucleotide sequence ID" value="XM_002582501.1"/>
</dbReference>
<feature type="region of interest" description="Disordered" evidence="7">
    <location>
        <begin position="318"/>
        <end position="338"/>
    </location>
</feature>
<reference evidence="10" key="1">
    <citation type="journal article" date="2009" name="Genome Res.">
        <title>Comparative genomic analyses of the human fungal pathogens Coccidioides and their relatives.</title>
        <authorList>
            <person name="Sharpton T.J."/>
            <person name="Stajich J.E."/>
            <person name="Rounsley S.D."/>
            <person name="Gardner M.J."/>
            <person name="Wortman J.R."/>
            <person name="Jordar V.S."/>
            <person name="Maiti R."/>
            <person name="Kodira C.D."/>
            <person name="Neafsey D.E."/>
            <person name="Zeng Q."/>
            <person name="Hung C.-Y."/>
            <person name="McMahan C."/>
            <person name="Muszewska A."/>
            <person name="Grynberg M."/>
            <person name="Mandel M.A."/>
            <person name="Kellner E.M."/>
            <person name="Barker B.M."/>
            <person name="Galgiani J.N."/>
            <person name="Orbach M.J."/>
            <person name="Kirkland T.N."/>
            <person name="Cole G.T."/>
            <person name="Henn M.R."/>
            <person name="Birren B.W."/>
            <person name="Taylor J.W."/>
        </authorList>
    </citation>
    <scope>NUCLEOTIDE SEQUENCE [LARGE SCALE GENOMIC DNA]</scope>
    <source>
        <strain evidence="10">UAMH 1704</strain>
    </source>
</reference>
<dbReference type="AlphaFoldDB" id="C4JYR9"/>
<dbReference type="GO" id="GO:0045814">
    <property type="term" value="P:negative regulation of gene expression, epigenetic"/>
    <property type="evidence" value="ECO:0007669"/>
    <property type="project" value="TreeGrafter"/>
</dbReference>
<evidence type="ECO:0000256" key="3">
    <source>
        <dbReference type="ARBA" id="ARBA00022771"/>
    </source>
</evidence>
<dbReference type="InterPro" id="IPR019786">
    <property type="entry name" value="Zinc_finger_PHD-type_CS"/>
</dbReference>
<name>C4JYR9_UNCRE</name>
<dbReference type="SUPFAM" id="SSF57903">
    <property type="entry name" value="FYVE/PHD zinc finger"/>
    <property type="match status" value="1"/>
</dbReference>
<dbReference type="eggNOG" id="KOG4323">
    <property type="taxonomic scope" value="Eukaryota"/>
</dbReference>
<dbReference type="GeneID" id="8443954"/>
<comment type="subcellular location">
    <subcellularLocation>
        <location evidence="1">Nucleus</location>
    </subcellularLocation>
</comment>
<feature type="region of interest" description="Disordered" evidence="7">
    <location>
        <begin position="1"/>
        <end position="132"/>
    </location>
</feature>
<dbReference type="GO" id="GO:0005634">
    <property type="term" value="C:nucleus"/>
    <property type="evidence" value="ECO:0007669"/>
    <property type="project" value="UniProtKB-SubCell"/>
</dbReference>
<gene>
    <name evidence="9" type="ORF">UREG_07320</name>
</gene>
<evidence type="ECO:0000256" key="7">
    <source>
        <dbReference type="SAM" id="MobiDB-lite"/>
    </source>
</evidence>
<dbReference type="KEGG" id="ure:UREG_07320"/>